<name>A0AAV3REL6_LITER</name>
<organism evidence="1 2">
    <name type="scientific">Lithospermum erythrorhizon</name>
    <name type="common">Purple gromwell</name>
    <name type="synonym">Lithospermum officinale var. erythrorhizon</name>
    <dbReference type="NCBI Taxonomy" id="34254"/>
    <lineage>
        <taxon>Eukaryota</taxon>
        <taxon>Viridiplantae</taxon>
        <taxon>Streptophyta</taxon>
        <taxon>Embryophyta</taxon>
        <taxon>Tracheophyta</taxon>
        <taxon>Spermatophyta</taxon>
        <taxon>Magnoliopsida</taxon>
        <taxon>eudicotyledons</taxon>
        <taxon>Gunneridae</taxon>
        <taxon>Pentapetalae</taxon>
        <taxon>asterids</taxon>
        <taxon>lamiids</taxon>
        <taxon>Boraginales</taxon>
        <taxon>Boraginaceae</taxon>
        <taxon>Boraginoideae</taxon>
        <taxon>Lithospermeae</taxon>
        <taxon>Lithospermum</taxon>
    </lineage>
</organism>
<dbReference type="AlphaFoldDB" id="A0AAV3REL6"/>
<dbReference type="EMBL" id="BAABME010009080">
    <property type="protein sequence ID" value="GAA0174443.1"/>
    <property type="molecule type" value="Genomic_DNA"/>
</dbReference>
<sequence length="190" mass="21635">MVDCIREGLSAARSPYFDGGDYDYWSSCMETFLQAQDYALWHVVKEGPFVPKKMTLILGSGGRKNIQGSKDISENDSDEVNKEKFEYNARLKETLERKKIIPTRELNSKSFESVTDDFNNKVCAIKEVNNDSEIPTNELMGNLMAAEMVVARKKANQIKPTLTLKSAKSLNESQLEDEEDKDDEIFMMIK</sequence>
<gene>
    <name evidence="1" type="ORF">LIER_27832</name>
</gene>
<dbReference type="Proteomes" id="UP001454036">
    <property type="component" value="Unassembled WGS sequence"/>
</dbReference>
<evidence type="ECO:0000313" key="1">
    <source>
        <dbReference type="EMBL" id="GAA0174443.1"/>
    </source>
</evidence>
<proteinExistence type="predicted"/>
<protein>
    <submittedName>
        <fullName evidence="1">Uncharacterized protein</fullName>
    </submittedName>
</protein>
<evidence type="ECO:0000313" key="2">
    <source>
        <dbReference type="Proteomes" id="UP001454036"/>
    </source>
</evidence>
<reference evidence="1 2" key="1">
    <citation type="submission" date="2024-01" db="EMBL/GenBank/DDBJ databases">
        <title>The complete chloroplast genome sequence of Lithospermum erythrorhizon: insights into the phylogenetic relationship among Boraginaceae species and the maternal lineages of purple gromwells.</title>
        <authorList>
            <person name="Okada T."/>
            <person name="Watanabe K."/>
        </authorList>
    </citation>
    <scope>NUCLEOTIDE SEQUENCE [LARGE SCALE GENOMIC DNA]</scope>
</reference>
<comment type="caution">
    <text evidence="1">The sequence shown here is derived from an EMBL/GenBank/DDBJ whole genome shotgun (WGS) entry which is preliminary data.</text>
</comment>
<accession>A0AAV3REL6</accession>
<keyword evidence="2" id="KW-1185">Reference proteome</keyword>